<dbReference type="InterPro" id="IPR003615">
    <property type="entry name" value="HNH_nuc"/>
</dbReference>
<evidence type="ECO:0000313" key="2">
    <source>
        <dbReference type="EMBL" id="KFZ38161.1"/>
    </source>
</evidence>
<proteinExistence type="predicted"/>
<evidence type="ECO:0000313" key="3">
    <source>
        <dbReference type="Proteomes" id="UP000029264"/>
    </source>
</evidence>
<protein>
    <recommendedName>
        <fullName evidence="1">HNH nuclease domain-containing protein</fullName>
    </recommendedName>
</protein>
<keyword evidence="3" id="KW-1185">Reference proteome</keyword>
<dbReference type="STRING" id="1515746.HR45_06570"/>
<reference evidence="2 3" key="1">
    <citation type="submission" date="2014-06" db="EMBL/GenBank/DDBJ databases">
        <title>Shewanella sp. YQH10.</title>
        <authorList>
            <person name="Liu Y."/>
            <person name="Zeng R."/>
        </authorList>
    </citation>
    <scope>NUCLEOTIDE SEQUENCE [LARGE SCALE GENOMIC DNA]</scope>
    <source>
        <strain evidence="2 3">YQH10</strain>
    </source>
</reference>
<feature type="domain" description="HNH nuclease" evidence="1">
    <location>
        <begin position="277"/>
        <end position="329"/>
    </location>
</feature>
<accession>A0A094K0G1</accession>
<dbReference type="RefSeq" id="WP_037440939.1">
    <property type="nucleotide sequence ID" value="NZ_JPEO01000003.1"/>
</dbReference>
<dbReference type="Pfam" id="PF13391">
    <property type="entry name" value="HNH_2"/>
    <property type="match status" value="1"/>
</dbReference>
<dbReference type="Proteomes" id="UP000029264">
    <property type="component" value="Unassembled WGS sequence"/>
</dbReference>
<dbReference type="AlphaFoldDB" id="A0A094K0G1"/>
<dbReference type="OrthoDB" id="529575at2"/>
<gene>
    <name evidence="2" type="ORF">HR45_06570</name>
</gene>
<comment type="caution">
    <text evidence="2">The sequence shown here is derived from an EMBL/GenBank/DDBJ whole genome shotgun (WGS) entry which is preliminary data.</text>
</comment>
<evidence type="ECO:0000259" key="1">
    <source>
        <dbReference type="Pfam" id="PF13391"/>
    </source>
</evidence>
<name>A0A094K0G1_9GAMM</name>
<sequence>MSFERYLDKFQQLNTMRANGHNKPHKVCMLLAVMSLVEDGLITENKIELNALLKSRFSDYFQRLKAVSDKDTPENPFFHLGSEGFWHLHPNKGYELSSINRYSREKISHVSLDEALFCAFKSPFQRVDLRLALSQNLTQLNELYIRWYKSLGKSERTIKSYLGAVKGTLTTMAQEAGLTVQPLNEIPSLYQYQRVVTPLLELSEFKEKDKRGNAMYSCALKSFAEFLADLSQIEVTHDVEEILQDDSLNPTERSTLVSARMGQGKFRQQLISHWHGCAVTNYQMPALLIASHIKPWNRANNSERLDPRNGLLLVANLDKAFDKGLITFENSGHIIVSSQLEQPEVLGITPQMKLRHLGFNTEFMAYHRDDVFLG</sequence>
<dbReference type="EMBL" id="JPEO01000003">
    <property type="protein sequence ID" value="KFZ38161.1"/>
    <property type="molecule type" value="Genomic_DNA"/>
</dbReference>
<organism evidence="2 3">
    <name type="scientific">Shewanella mangrovi</name>
    <dbReference type="NCBI Taxonomy" id="1515746"/>
    <lineage>
        <taxon>Bacteria</taxon>
        <taxon>Pseudomonadati</taxon>
        <taxon>Pseudomonadota</taxon>
        <taxon>Gammaproteobacteria</taxon>
        <taxon>Alteromonadales</taxon>
        <taxon>Shewanellaceae</taxon>
        <taxon>Shewanella</taxon>
    </lineage>
</organism>
<dbReference type="eggNOG" id="COG3440">
    <property type="taxonomic scope" value="Bacteria"/>
</dbReference>